<dbReference type="HOGENOM" id="CLU_3155524_0_0_5"/>
<dbReference type="AlphaFoldDB" id="F1Z8H0"/>
<dbReference type="RefSeq" id="WP_008065670.1">
    <property type="nucleotide sequence ID" value="NZ_AQWK01000001.1"/>
</dbReference>
<evidence type="ECO:0000256" key="1">
    <source>
        <dbReference type="SAM" id="Phobius"/>
    </source>
</evidence>
<dbReference type="EMBL" id="AEWJ01000037">
    <property type="protein sequence ID" value="EGD59055.1"/>
    <property type="molecule type" value="Genomic_DNA"/>
</dbReference>
<accession>F1Z8H0</accession>
<gene>
    <name evidence="2" type="ORF">Y88_1117</name>
</gene>
<organism evidence="2 3">
    <name type="scientific">Novosphingobium nitrogenifigens DSM 19370</name>
    <dbReference type="NCBI Taxonomy" id="983920"/>
    <lineage>
        <taxon>Bacteria</taxon>
        <taxon>Pseudomonadati</taxon>
        <taxon>Pseudomonadota</taxon>
        <taxon>Alphaproteobacteria</taxon>
        <taxon>Sphingomonadales</taxon>
        <taxon>Sphingomonadaceae</taxon>
        <taxon>Novosphingobium</taxon>
    </lineage>
</organism>
<proteinExistence type="predicted"/>
<evidence type="ECO:0000313" key="2">
    <source>
        <dbReference type="EMBL" id="EGD59055.1"/>
    </source>
</evidence>
<name>F1Z8H0_9SPHN</name>
<protein>
    <submittedName>
        <fullName evidence="2">Uncharacterized protein</fullName>
    </submittedName>
</protein>
<dbReference type="InParanoid" id="F1Z8H0"/>
<keyword evidence="3" id="KW-1185">Reference proteome</keyword>
<comment type="caution">
    <text evidence="2">The sequence shown here is derived from an EMBL/GenBank/DDBJ whole genome shotgun (WGS) entry which is preliminary data.</text>
</comment>
<evidence type="ECO:0000313" key="3">
    <source>
        <dbReference type="Proteomes" id="UP000004728"/>
    </source>
</evidence>
<reference evidence="2 3" key="1">
    <citation type="journal article" date="2012" name="J. Bacteriol.">
        <title>Draft Genome Sequence of Novosphingobium nitrogenifigens Y88T.</title>
        <authorList>
            <person name="Strabala T.J."/>
            <person name="Macdonald L."/>
            <person name="Liu V."/>
            <person name="Smit A.M."/>
        </authorList>
    </citation>
    <scope>NUCLEOTIDE SEQUENCE [LARGE SCALE GENOMIC DNA]</scope>
    <source>
        <strain evidence="2 3">DSM 19370</strain>
    </source>
</reference>
<dbReference type="Proteomes" id="UP000004728">
    <property type="component" value="Unassembled WGS sequence"/>
</dbReference>
<keyword evidence="1" id="KW-1133">Transmembrane helix</keyword>
<keyword evidence="1" id="KW-0812">Transmembrane</keyword>
<sequence>MKKLIWSVDTLERTYDMKDSGGLDAVKGIFIGLAISQVFWLAIVHFML</sequence>
<feature type="transmembrane region" description="Helical" evidence="1">
    <location>
        <begin position="25"/>
        <end position="47"/>
    </location>
</feature>
<keyword evidence="1" id="KW-0472">Membrane</keyword>